<dbReference type="GO" id="GO:0005615">
    <property type="term" value="C:extracellular space"/>
    <property type="evidence" value="ECO:0007669"/>
    <property type="project" value="TreeGrafter"/>
</dbReference>
<dbReference type="Proteomes" id="UP000009192">
    <property type="component" value="Unassembled WGS sequence"/>
</dbReference>
<dbReference type="PANTHER" id="PTHR12236">
    <property type="entry name" value="STRUCTURAL CONTITUENT OF CUTICLE"/>
    <property type="match status" value="1"/>
</dbReference>
<accession>B4KBL0</accession>
<dbReference type="PRINTS" id="PR00947">
    <property type="entry name" value="CUTICLE"/>
</dbReference>
<dbReference type="Pfam" id="PF00379">
    <property type="entry name" value="Chitin_bind_4"/>
    <property type="match status" value="1"/>
</dbReference>
<keyword evidence="1 3" id="KW-0193">Cuticle</keyword>
<dbReference type="GO" id="GO:0042302">
    <property type="term" value="F:structural constituent of cuticle"/>
    <property type="evidence" value="ECO:0007669"/>
    <property type="project" value="UniProtKB-UniRule"/>
</dbReference>
<dbReference type="HOGENOM" id="CLU_075165_1_0_1"/>
<evidence type="ECO:0000256" key="3">
    <source>
        <dbReference type="PROSITE-ProRule" id="PRU00497"/>
    </source>
</evidence>
<evidence type="ECO:0000313" key="4">
    <source>
        <dbReference type="EMBL" id="EDW13677.2"/>
    </source>
</evidence>
<dbReference type="AlphaFoldDB" id="B4KBL0"/>
<name>B4KBL0_DROMO</name>
<dbReference type="InterPro" id="IPR031311">
    <property type="entry name" value="CHIT_BIND_RR_consensus"/>
</dbReference>
<evidence type="ECO:0000256" key="2">
    <source>
        <dbReference type="ARBA" id="ARBA00022737"/>
    </source>
</evidence>
<keyword evidence="5" id="KW-1185">Reference proteome</keyword>
<dbReference type="eggNOG" id="ENOG502S21C">
    <property type="taxonomic scope" value="Eukaryota"/>
</dbReference>
<evidence type="ECO:0000313" key="5">
    <source>
        <dbReference type="Proteomes" id="UP000009192"/>
    </source>
</evidence>
<sequence length="248" mass="26038">MYHSQIKFTSVKNSTNSQNSNMAFKFVFALAFVAVASAGYVPAAPVATYGAPLAVAQKVVVKSDETYDPHPQYRFSYGVDDKLTGDSKGQVEERDGDVVRGEYSLVDADGYKRTVQYTADPINGFNAVVNREPLVKAVAAAPVAHYAAPPVVKTVAPAYSAYAAPAVIKTVAPAYSTYAAPAVVKTVGPAYSTYAAPATHYAAPAVHYAAPAVHYASPAVVKTVAPVAHYAAPAAHYATYSSPAVAYH</sequence>
<gene>
    <name evidence="4" type="primary">Dmoj\GI23843</name>
    <name evidence="4" type="ORF">Dmoj_GI23843</name>
</gene>
<dbReference type="PROSITE" id="PS00233">
    <property type="entry name" value="CHIT_BIND_RR_1"/>
    <property type="match status" value="1"/>
</dbReference>
<dbReference type="KEGG" id="dmo:Dmoj_GI23843"/>
<dbReference type="OrthoDB" id="7789829at2759"/>
<dbReference type="FunCoup" id="B4KBL0">
    <property type="interactions" value="61"/>
</dbReference>
<proteinExistence type="predicted"/>
<evidence type="ECO:0000256" key="1">
    <source>
        <dbReference type="ARBA" id="ARBA00022460"/>
    </source>
</evidence>
<dbReference type="PROSITE" id="PS51155">
    <property type="entry name" value="CHIT_BIND_RR_2"/>
    <property type="match status" value="1"/>
</dbReference>
<keyword evidence="2" id="KW-0677">Repeat</keyword>
<dbReference type="GO" id="GO:0031012">
    <property type="term" value="C:extracellular matrix"/>
    <property type="evidence" value="ECO:0007669"/>
    <property type="project" value="TreeGrafter"/>
</dbReference>
<protein>
    <submittedName>
        <fullName evidence="4">Uncharacterized protein</fullName>
    </submittedName>
</protein>
<dbReference type="PANTHER" id="PTHR12236:SF94">
    <property type="entry name" value="CCP84AA-RELATED"/>
    <property type="match status" value="1"/>
</dbReference>
<reference evidence="4 5" key="1">
    <citation type="journal article" date="2007" name="Nature">
        <title>Evolution of genes and genomes on the Drosophila phylogeny.</title>
        <authorList>
            <consortium name="Drosophila 12 Genomes Consortium"/>
            <person name="Clark A.G."/>
            <person name="Eisen M.B."/>
            <person name="Smith D.R."/>
            <person name="Bergman C.M."/>
            <person name="Oliver B."/>
            <person name="Markow T.A."/>
            <person name="Kaufman T.C."/>
            <person name="Kellis M."/>
            <person name="Gelbart W."/>
            <person name="Iyer V.N."/>
            <person name="Pollard D.A."/>
            <person name="Sackton T.B."/>
            <person name="Larracuente A.M."/>
            <person name="Singh N.D."/>
            <person name="Abad J.P."/>
            <person name="Abt D.N."/>
            <person name="Adryan B."/>
            <person name="Aguade M."/>
            <person name="Akashi H."/>
            <person name="Anderson W.W."/>
            <person name="Aquadro C.F."/>
            <person name="Ardell D.H."/>
            <person name="Arguello R."/>
            <person name="Artieri C.G."/>
            <person name="Barbash D.A."/>
            <person name="Barker D."/>
            <person name="Barsanti P."/>
            <person name="Batterham P."/>
            <person name="Batzoglou S."/>
            <person name="Begun D."/>
            <person name="Bhutkar A."/>
            <person name="Blanco E."/>
            <person name="Bosak S.A."/>
            <person name="Bradley R.K."/>
            <person name="Brand A.D."/>
            <person name="Brent M.R."/>
            <person name="Brooks A.N."/>
            <person name="Brown R.H."/>
            <person name="Butlin R.K."/>
            <person name="Caggese C."/>
            <person name="Calvi B.R."/>
            <person name="Bernardo de Carvalho A."/>
            <person name="Caspi A."/>
            <person name="Castrezana S."/>
            <person name="Celniker S.E."/>
            <person name="Chang J.L."/>
            <person name="Chapple C."/>
            <person name="Chatterji S."/>
            <person name="Chinwalla A."/>
            <person name="Civetta A."/>
            <person name="Clifton S.W."/>
            <person name="Comeron J.M."/>
            <person name="Costello J.C."/>
            <person name="Coyne J.A."/>
            <person name="Daub J."/>
            <person name="David R.G."/>
            <person name="Delcher A.L."/>
            <person name="Delehaunty K."/>
            <person name="Do C.B."/>
            <person name="Ebling H."/>
            <person name="Edwards K."/>
            <person name="Eickbush T."/>
            <person name="Evans J.D."/>
            <person name="Filipski A."/>
            <person name="Findeiss S."/>
            <person name="Freyhult E."/>
            <person name="Fulton L."/>
            <person name="Fulton R."/>
            <person name="Garcia A.C."/>
            <person name="Gardiner A."/>
            <person name="Garfield D.A."/>
            <person name="Garvin B.E."/>
            <person name="Gibson G."/>
            <person name="Gilbert D."/>
            <person name="Gnerre S."/>
            <person name="Godfrey J."/>
            <person name="Good R."/>
            <person name="Gotea V."/>
            <person name="Gravely B."/>
            <person name="Greenberg A.J."/>
            <person name="Griffiths-Jones S."/>
            <person name="Gross S."/>
            <person name="Guigo R."/>
            <person name="Gustafson E.A."/>
            <person name="Haerty W."/>
            <person name="Hahn M.W."/>
            <person name="Halligan D.L."/>
            <person name="Halpern A.L."/>
            <person name="Halter G.M."/>
            <person name="Han M.V."/>
            <person name="Heger A."/>
            <person name="Hillier L."/>
            <person name="Hinrichs A.S."/>
            <person name="Holmes I."/>
            <person name="Hoskins R.A."/>
            <person name="Hubisz M.J."/>
            <person name="Hultmark D."/>
            <person name="Huntley M.A."/>
            <person name="Jaffe D.B."/>
            <person name="Jagadeeshan S."/>
            <person name="Jeck W.R."/>
            <person name="Johnson J."/>
            <person name="Jones C.D."/>
            <person name="Jordan W.C."/>
            <person name="Karpen G.H."/>
            <person name="Kataoka E."/>
            <person name="Keightley P.D."/>
            <person name="Kheradpour P."/>
            <person name="Kirkness E.F."/>
            <person name="Koerich L.B."/>
            <person name="Kristiansen K."/>
            <person name="Kudrna D."/>
            <person name="Kulathinal R.J."/>
            <person name="Kumar S."/>
            <person name="Kwok R."/>
            <person name="Lander E."/>
            <person name="Langley C.H."/>
            <person name="Lapoint R."/>
            <person name="Lazzaro B.P."/>
            <person name="Lee S.J."/>
            <person name="Levesque L."/>
            <person name="Li R."/>
            <person name="Lin C.F."/>
            <person name="Lin M.F."/>
            <person name="Lindblad-Toh K."/>
            <person name="Llopart A."/>
            <person name="Long M."/>
            <person name="Low L."/>
            <person name="Lozovsky E."/>
            <person name="Lu J."/>
            <person name="Luo M."/>
            <person name="Machado C.A."/>
            <person name="Makalowski W."/>
            <person name="Marzo M."/>
            <person name="Matsuda M."/>
            <person name="Matzkin L."/>
            <person name="McAllister B."/>
            <person name="McBride C.S."/>
            <person name="McKernan B."/>
            <person name="McKernan K."/>
            <person name="Mendez-Lago M."/>
            <person name="Minx P."/>
            <person name="Mollenhauer M.U."/>
            <person name="Montooth K."/>
            <person name="Mount S.M."/>
            <person name="Mu X."/>
            <person name="Myers E."/>
            <person name="Negre B."/>
            <person name="Newfeld S."/>
            <person name="Nielsen R."/>
            <person name="Noor M.A."/>
            <person name="O'Grady P."/>
            <person name="Pachter L."/>
            <person name="Papaceit M."/>
            <person name="Parisi M.J."/>
            <person name="Parisi M."/>
            <person name="Parts L."/>
            <person name="Pedersen J.S."/>
            <person name="Pesole G."/>
            <person name="Phillippy A.M."/>
            <person name="Ponting C.P."/>
            <person name="Pop M."/>
            <person name="Porcelli D."/>
            <person name="Powell J.R."/>
            <person name="Prohaska S."/>
            <person name="Pruitt K."/>
            <person name="Puig M."/>
            <person name="Quesneville H."/>
            <person name="Ram K.R."/>
            <person name="Rand D."/>
            <person name="Rasmussen M.D."/>
            <person name="Reed L.K."/>
            <person name="Reenan R."/>
            <person name="Reily A."/>
            <person name="Remington K.A."/>
            <person name="Rieger T.T."/>
            <person name="Ritchie M.G."/>
            <person name="Robin C."/>
            <person name="Rogers Y.H."/>
            <person name="Rohde C."/>
            <person name="Rozas J."/>
            <person name="Rubenfield M.J."/>
            <person name="Ruiz A."/>
            <person name="Russo S."/>
            <person name="Salzberg S.L."/>
            <person name="Sanchez-Gracia A."/>
            <person name="Saranga D.J."/>
            <person name="Sato H."/>
            <person name="Schaeffer S.W."/>
            <person name="Schatz M.C."/>
            <person name="Schlenke T."/>
            <person name="Schwartz R."/>
            <person name="Segarra C."/>
            <person name="Singh R.S."/>
            <person name="Sirot L."/>
            <person name="Sirota M."/>
            <person name="Sisneros N.B."/>
            <person name="Smith C.D."/>
            <person name="Smith T.F."/>
            <person name="Spieth J."/>
            <person name="Stage D.E."/>
            <person name="Stark A."/>
            <person name="Stephan W."/>
            <person name="Strausberg R.L."/>
            <person name="Strempel S."/>
            <person name="Sturgill D."/>
            <person name="Sutton G."/>
            <person name="Sutton G.G."/>
            <person name="Tao W."/>
            <person name="Teichmann S."/>
            <person name="Tobari Y.N."/>
            <person name="Tomimura Y."/>
            <person name="Tsolas J.M."/>
            <person name="Valente V.L."/>
            <person name="Venter E."/>
            <person name="Venter J.C."/>
            <person name="Vicario S."/>
            <person name="Vieira F.G."/>
            <person name="Vilella A.J."/>
            <person name="Villasante A."/>
            <person name="Walenz B."/>
            <person name="Wang J."/>
            <person name="Wasserman M."/>
            <person name="Watts T."/>
            <person name="Wilson D."/>
            <person name="Wilson R.K."/>
            <person name="Wing R.A."/>
            <person name="Wolfner M.F."/>
            <person name="Wong A."/>
            <person name="Wong G.K."/>
            <person name="Wu C.I."/>
            <person name="Wu G."/>
            <person name="Yamamoto D."/>
            <person name="Yang H.P."/>
            <person name="Yang S.P."/>
            <person name="Yorke J.A."/>
            <person name="Yoshida K."/>
            <person name="Zdobnov E."/>
            <person name="Zhang P."/>
            <person name="Zhang Y."/>
            <person name="Zimin A.V."/>
            <person name="Baldwin J."/>
            <person name="Abdouelleil A."/>
            <person name="Abdulkadir J."/>
            <person name="Abebe A."/>
            <person name="Abera B."/>
            <person name="Abreu J."/>
            <person name="Acer S.C."/>
            <person name="Aftuck L."/>
            <person name="Alexander A."/>
            <person name="An P."/>
            <person name="Anderson E."/>
            <person name="Anderson S."/>
            <person name="Arachi H."/>
            <person name="Azer M."/>
            <person name="Bachantsang P."/>
            <person name="Barry A."/>
            <person name="Bayul T."/>
            <person name="Berlin A."/>
            <person name="Bessette D."/>
            <person name="Bloom T."/>
            <person name="Blye J."/>
            <person name="Boguslavskiy L."/>
            <person name="Bonnet C."/>
            <person name="Boukhgalter B."/>
            <person name="Bourzgui I."/>
            <person name="Brown A."/>
            <person name="Cahill P."/>
            <person name="Channer S."/>
            <person name="Cheshatsang Y."/>
            <person name="Chuda L."/>
            <person name="Citroen M."/>
            <person name="Collymore A."/>
            <person name="Cooke P."/>
            <person name="Costello M."/>
            <person name="D'Aco K."/>
            <person name="Daza R."/>
            <person name="De Haan G."/>
            <person name="DeGray S."/>
            <person name="DeMaso C."/>
            <person name="Dhargay N."/>
            <person name="Dooley K."/>
            <person name="Dooley E."/>
            <person name="Doricent M."/>
            <person name="Dorje P."/>
            <person name="Dorjee K."/>
            <person name="Dupes A."/>
            <person name="Elong R."/>
            <person name="Falk J."/>
            <person name="Farina A."/>
            <person name="Faro S."/>
            <person name="Ferguson D."/>
            <person name="Fisher S."/>
            <person name="Foley C.D."/>
            <person name="Franke A."/>
            <person name="Friedrich D."/>
            <person name="Gadbois L."/>
            <person name="Gearin G."/>
            <person name="Gearin C.R."/>
            <person name="Giannoukos G."/>
            <person name="Goode T."/>
            <person name="Graham J."/>
            <person name="Grandbois E."/>
            <person name="Grewal S."/>
            <person name="Gyaltsen K."/>
            <person name="Hafez N."/>
            <person name="Hagos B."/>
            <person name="Hall J."/>
            <person name="Henson C."/>
            <person name="Hollinger A."/>
            <person name="Honan T."/>
            <person name="Huard M.D."/>
            <person name="Hughes L."/>
            <person name="Hurhula B."/>
            <person name="Husby M.E."/>
            <person name="Kamat A."/>
            <person name="Kanga B."/>
            <person name="Kashin S."/>
            <person name="Khazanovich D."/>
            <person name="Kisner P."/>
            <person name="Lance K."/>
            <person name="Lara M."/>
            <person name="Lee W."/>
            <person name="Lennon N."/>
            <person name="Letendre F."/>
            <person name="LeVine R."/>
            <person name="Lipovsky A."/>
            <person name="Liu X."/>
            <person name="Liu J."/>
            <person name="Liu S."/>
            <person name="Lokyitsang T."/>
            <person name="Lokyitsang Y."/>
            <person name="Lubonja R."/>
            <person name="Lui A."/>
            <person name="MacDonald P."/>
            <person name="Magnisalis V."/>
            <person name="Maru K."/>
            <person name="Matthews C."/>
            <person name="McCusker W."/>
            <person name="McDonough S."/>
            <person name="Mehta T."/>
            <person name="Meldrim J."/>
            <person name="Meneus L."/>
            <person name="Mihai O."/>
            <person name="Mihalev A."/>
            <person name="Mihova T."/>
            <person name="Mittelman R."/>
            <person name="Mlenga V."/>
            <person name="Montmayeur A."/>
            <person name="Mulrain L."/>
            <person name="Navidi A."/>
            <person name="Naylor J."/>
            <person name="Negash T."/>
            <person name="Nguyen T."/>
            <person name="Nguyen N."/>
            <person name="Nicol R."/>
            <person name="Norbu C."/>
            <person name="Norbu N."/>
            <person name="Novod N."/>
            <person name="O'Neill B."/>
            <person name="Osman S."/>
            <person name="Markiewicz E."/>
            <person name="Oyono O.L."/>
            <person name="Patti C."/>
            <person name="Phunkhang P."/>
            <person name="Pierre F."/>
            <person name="Priest M."/>
            <person name="Raghuraman S."/>
            <person name="Rege F."/>
            <person name="Reyes R."/>
            <person name="Rise C."/>
            <person name="Rogov P."/>
            <person name="Ross K."/>
            <person name="Ryan E."/>
            <person name="Settipalli S."/>
            <person name="Shea T."/>
            <person name="Sherpa N."/>
            <person name="Shi L."/>
            <person name="Shih D."/>
            <person name="Sparrow T."/>
            <person name="Spaulding J."/>
            <person name="Stalker J."/>
            <person name="Stange-Thomann N."/>
            <person name="Stavropoulos S."/>
            <person name="Stone C."/>
            <person name="Strader C."/>
            <person name="Tesfaye S."/>
            <person name="Thomson T."/>
            <person name="Thoulutsang Y."/>
            <person name="Thoulutsang D."/>
            <person name="Topham K."/>
            <person name="Topping I."/>
            <person name="Tsamla T."/>
            <person name="Vassiliev H."/>
            <person name="Vo A."/>
            <person name="Wangchuk T."/>
            <person name="Wangdi T."/>
            <person name="Weiand M."/>
            <person name="Wilkinson J."/>
            <person name="Wilson A."/>
            <person name="Yadav S."/>
            <person name="Young G."/>
            <person name="Yu Q."/>
            <person name="Zembek L."/>
            <person name="Zhong D."/>
            <person name="Zimmer A."/>
            <person name="Zwirko Z."/>
            <person name="Jaffe D.B."/>
            <person name="Alvarez P."/>
            <person name="Brockman W."/>
            <person name="Butler J."/>
            <person name="Chin C."/>
            <person name="Gnerre S."/>
            <person name="Grabherr M."/>
            <person name="Kleber M."/>
            <person name="Mauceli E."/>
            <person name="MacCallum I."/>
        </authorList>
    </citation>
    <scope>NUCLEOTIDE SEQUENCE [LARGE SCALE GENOMIC DNA]</scope>
    <source>
        <strain evidence="5">Tucson 15081-1352.22</strain>
    </source>
</reference>
<dbReference type="EMBL" id="CH933806">
    <property type="protein sequence ID" value="EDW13677.2"/>
    <property type="molecule type" value="Genomic_DNA"/>
</dbReference>
<dbReference type="InParanoid" id="B4KBL0"/>
<dbReference type="InterPro" id="IPR000618">
    <property type="entry name" value="Insect_cuticle"/>
</dbReference>
<dbReference type="InterPro" id="IPR051217">
    <property type="entry name" value="Insect_Cuticle_Struc_Prot"/>
</dbReference>
<organism evidence="4 5">
    <name type="scientific">Drosophila mojavensis</name>
    <name type="common">Fruit fly</name>
    <dbReference type="NCBI Taxonomy" id="7230"/>
    <lineage>
        <taxon>Eukaryota</taxon>
        <taxon>Metazoa</taxon>
        <taxon>Ecdysozoa</taxon>
        <taxon>Arthropoda</taxon>
        <taxon>Hexapoda</taxon>
        <taxon>Insecta</taxon>
        <taxon>Pterygota</taxon>
        <taxon>Neoptera</taxon>
        <taxon>Endopterygota</taxon>
        <taxon>Diptera</taxon>
        <taxon>Brachycera</taxon>
        <taxon>Muscomorpha</taxon>
        <taxon>Ephydroidea</taxon>
        <taxon>Drosophilidae</taxon>
        <taxon>Drosophila</taxon>
    </lineage>
</organism>